<dbReference type="InterPro" id="IPR016039">
    <property type="entry name" value="Thiolase-like"/>
</dbReference>
<feature type="domain" description="Thiolase N-terminal" evidence="1">
    <location>
        <begin position="10"/>
        <end position="218"/>
    </location>
</feature>
<dbReference type="PIRSF" id="PIRSF000429">
    <property type="entry name" value="Ac-CoA_Ac_transf"/>
    <property type="match status" value="1"/>
</dbReference>
<proteinExistence type="predicted"/>
<evidence type="ECO:0000259" key="2">
    <source>
        <dbReference type="Pfam" id="PF22691"/>
    </source>
</evidence>
<dbReference type="Pfam" id="PF00108">
    <property type="entry name" value="Thiolase_N"/>
    <property type="match status" value="1"/>
</dbReference>
<dbReference type="Pfam" id="PF22691">
    <property type="entry name" value="Thiolase_C_1"/>
    <property type="match status" value="1"/>
</dbReference>
<dbReference type="CDD" id="cd00829">
    <property type="entry name" value="SCP-x_thiolase"/>
    <property type="match status" value="1"/>
</dbReference>
<name>A0ABW0U3I6_9BACL</name>
<dbReference type="EMBL" id="JBHSNP010000028">
    <property type="protein sequence ID" value="MFC5604703.1"/>
    <property type="molecule type" value="Genomic_DNA"/>
</dbReference>
<feature type="domain" description="Thiolase C-terminal" evidence="2">
    <location>
        <begin position="259"/>
        <end position="380"/>
    </location>
</feature>
<accession>A0ABW0U3I6</accession>
<evidence type="ECO:0000259" key="1">
    <source>
        <dbReference type="Pfam" id="PF00108"/>
    </source>
</evidence>
<dbReference type="SUPFAM" id="SSF53901">
    <property type="entry name" value="Thiolase-like"/>
    <property type="match status" value="2"/>
</dbReference>
<dbReference type="EC" id="2.3.1.-" evidence="3"/>
<comment type="caution">
    <text evidence="3">The sequence shown here is derived from an EMBL/GenBank/DDBJ whole genome shotgun (WGS) entry which is preliminary data.</text>
</comment>
<evidence type="ECO:0000313" key="4">
    <source>
        <dbReference type="Proteomes" id="UP001596071"/>
    </source>
</evidence>
<evidence type="ECO:0000313" key="3">
    <source>
        <dbReference type="EMBL" id="MFC5604703.1"/>
    </source>
</evidence>
<reference evidence="4" key="1">
    <citation type="journal article" date="2019" name="Int. J. Syst. Evol. Microbiol.">
        <title>The Global Catalogue of Microorganisms (GCM) 10K type strain sequencing project: providing services to taxonomists for standard genome sequencing and annotation.</title>
        <authorList>
            <consortium name="The Broad Institute Genomics Platform"/>
            <consortium name="The Broad Institute Genome Sequencing Center for Infectious Disease"/>
            <person name="Wu L."/>
            <person name="Ma J."/>
        </authorList>
    </citation>
    <scope>NUCLEOTIDE SEQUENCE [LARGE SCALE GENOMIC DNA]</scope>
    <source>
        <strain evidence="4">KACC 11299</strain>
    </source>
</reference>
<organism evidence="3 4">
    <name type="scientific">Sporosarcina koreensis</name>
    <dbReference type="NCBI Taxonomy" id="334735"/>
    <lineage>
        <taxon>Bacteria</taxon>
        <taxon>Bacillati</taxon>
        <taxon>Bacillota</taxon>
        <taxon>Bacilli</taxon>
        <taxon>Bacillales</taxon>
        <taxon>Caryophanaceae</taxon>
        <taxon>Sporosarcina</taxon>
    </lineage>
</organism>
<dbReference type="InterPro" id="IPR055140">
    <property type="entry name" value="Thiolase_C_2"/>
</dbReference>
<sequence>MSETSKFHDVYIAGSSTTKWGSFPDRSISSIGSEAIVGALKDAQLEWGGIEAVFAGSVYQGTGSGHRVVGEVGFTGIPIVNVENACSSGASAFRLAYDSIRSGQYETVLAVGFEKMPRGPIPSTAFPQWQLLMGFNVQPANYALETMEYMRLYGATIEDFARVSVKNRRNGALNPNARFQKEVTMDEVLESAMIASPLRLLNCCPLADGAVAMILTRKRLNGRAVKVASSALVSGVYGEEMYQSGITASVHHYPSEGIVEKSAREAYEQAGVGPEDVHIVQAYDSMGPGELWDVEKLGFCARGEAPRLLREGVFERTGKIPVNTDGGLLSRGHPLGATALAQIHELVVQLRGEAGHRQVADPKVGLAHAMGAGPNSAVTILQR</sequence>
<dbReference type="GO" id="GO:0016746">
    <property type="term" value="F:acyltransferase activity"/>
    <property type="evidence" value="ECO:0007669"/>
    <property type="project" value="UniProtKB-KW"/>
</dbReference>
<dbReference type="RefSeq" id="WP_381446738.1">
    <property type="nucleotide sequence ID" value="NZ_JBHSNP010000028.1"/>
</dbReference>
<dbReference type="InterPro" id="IPR020616">
    <property type="entry name" value="Thiolase_N"/>
</dbReference>
<dbReference type="PANTHER" id="PTHR42870">
    <property type="entry name" value="ACETYL-COA C-ACETYLTRANSFERASE"/>
    <property type="match status" value="1"/>
</dbReference>
<protein>
    <submittedName>
        <fullName evidence="3">Thiolase family protein</fullName>
        <ecNumber evidence="3">2.3.1.-</ecNumber>
    </submittedName>
</protein>
<dbReference type="Proteomes" id="UP001596071">
    <property type="component" value="Unassembled WGS sequence"/>
</dbReference>
<dbReference type="InterPro" id="IPR002155">
    <property type="entry name" value="Thiolase"/>
</dbReference>
<dbReference type="PANTHER" id="PTHR42870:SF1">
    <property type="entry name" value="NON-SPECIFIC LIPID-TRANSFER PROTEIN-LIKE 2"/>
    <property type="match status" value="1"/>
</dbReference>
<keyword evidence="4" id="KW-1185">Reference proteome</keyword>
<dbReference type="Gene3D" id="3.40.47.10">
    <property type="match status" value="1"/>
</dbReference>
<keyword evidence="3" id="KW-0808">Transferase</keyword>
<gene>
    <name evidence="3" type="ORF">ACFPTP_15820</name>
</gene>
<keyword evidence="3" id="KW-0012">Acyltransferase</keyword>